<dbReference type="Gramene" id="TraesMAC3A03G01452720.1">
    <property type="protein sequence ID" value="TraesMAC3A03G01452720.1.CDS1"/>
    <property type="gene ID" value="TraesMAC3A03G01452720"/>
</dbReference>
<dbReference type="EnsemblPlants" id="TraesCS3A02G337000.1">
    <property type="protein sequence ID" value="TraesCS3A02G337000.1.cds1"/>
    <property type="gene ID" value="TraesCS3A02G337000"/>
</dbReference>
<accession>A0A3B6EK18</accession>
<keyword evidence="2" id="KW-1133">Transmembrane helix</keyword>
<organism evidence="3">
    <name type="scientific">Triticum aestivum</name>
    <name type="common">Wheat</name>
    <dbReference type="NCBI Taxonomy" id="4565"/>
    <lineage>
        <taxon>Eukaryota</taxon>
        <taxon>Viridiplantae</taxon>
        <taxon>Streptophyta</taxon>
        <taxon>Embryophyta</taxon>
        <taxon>Tracheophyta</taxon>
        <taxon>Spermatophyta</taxon>
        <taxon>Magnoliopsida</taxon>
        <taxon>Liliopsida</taxon>
        <taxon>Poales</taxon>
        <taxon>Poaceae</taxon>
        <taxon>BOP clade</taxon>
        <taxon>Pooideae</taxon>
        <taxon>Triticodae</taxon>
        <taxon>Triticeae</taxon>
        <taxon>Triticinae</taxon>
        <taxon>Triticum</taxon>
    </lineage>
</organism>
<dbReference type="Gramene" id="TraesCS3A03G0806500.1">
    <property type="protein sequence ID" value="TraesCS3A03G0806500.1.CDS1"/>
    <property type="gene ID" value="TraesCS3A03G0806500"/>
</dbReference>
<dbReference type="Gramene" id="TraesPARA_EIv1.0_0848360.1">
    <property type="protein sequence ID" value="TraesPARA_EIv1.0_0848360.1.CDS1"/>
    <property type="gene ID" value="TraesPARA_EIv1.0_0848360"/>
</dbReference>
<dbReference type="AlphaFoldDB" id="A0A3B6EK18"/>
<dbReference type="Gramene" id="TraesNOR3A03G01475420.1">
    <property type="protein sequence ID" value="TraesNOR3A03G01475420.1.CDS1"/>
    <property type="gene ID" value="TraesNOR3A03G01475420"/>
</dbReference>
<proteinExistence type="predicted"/>
<dbReference type="Gramene" id="TraesCAD_scaffold_143778_01G000100.1">
    <property type="protein sequence ID" value="TraesCAD_scaffold_143778_01G000100.1"/>
    <property type="gene ID" value="TraesCAD_scaffold_143778_01G000100"/>
</dbReference>
<dbReference type="Gramene" id="TraesCS3A02G337000.1">
    <property type="protein sequence ID" value="TraesCS3A02G337000.1.cds1"/>
    <property type="gene ID" value="TraesCS3A02G337000"/>
</dbReference>
<evidence type="ECO:0000256" key="1">
    <source>
        <dbReference type="SAM" id="MobiDB-lite"/>
    </source>
</evidence>
<dbReference type="Gramene" id="TraesLAC3A03G01398510.1">
    <property type="protein sequence ID" value="TraesLAC3A03G01398510.1.CDS1"/>
    <property type="gene ID" value="TraesLAC3A03G01398510"/>
</dbReference>
<reference evidence="3" key="1">
    <citation type="submission" date="2018-08" db="EMBL/GenBank/DDBJ databases">
        <authorList>
            <person name="Rossello M."/>
        </authorList>
    </citation>
    <scope>NUCLEOTIDE SEQUENCE [LARGE SCALE GENOMIC DNA]</scope>
    <source>
        <strain evidence="3">cv. Chinese Spring</strain>
    </source>
</reference>
<dbReference type="Gramene" id="TraesARI3A03G01476070.1">
    <property type="protein sequence ID" value="TraesARI3A03G01476070.1.CDS1"/>
    <property type="gene ID" value="TraesARI3A03G01476070"/>
</dbReference>
<evidence type="ECO:0000313" key="3">
    <source>
        <dbReference type="EnsemblPlants" id="TraesCS3A02G337000.1.cds1"/>
    </source>
</evidence>
<keyword evidence="4" id="KW-1185">Reference proteome</keyword>
<feature type="transmembrane region" description="Helical" evidence="2">
    <location>
        <begin position="36"/>
        <end position="53"/>
    </location>
</feature>
<evidence type="ECO:0000313" key="4">
    <source>
        <dbReference type="Proteomes" id="UP000019116"/>
    </source>
</evidence>
<sequence length="63" mass="6458">MAGDAYASGIHPSFGEDKIDPQAPAMNPSPVFPSPSLVLFSTTIAVAAVTTALPSSRRSSSPR</sequence>
<dbReference type="Proteomes" id="UP000019116">
    <property type="component" value="Chromosome 3A"/>
</dbReference>
<keyword evidence="2" id="KW-0812">Transmembrane</keyword>
<dbReference type="Gramene" id="TraesLDM3A03G01455160.1">
    <property type="protein sequence ID" value="TraesLDM3A03G01455160.1.CDS1"/>
    <property type="gene ID" value="TraesLDM3A03G01455160"/>
</dbReference>
<evidence type="ECO:0000256" key="2">
    <source>
        <dbReference type="SAM" id="Phobius"/>
    </source>
</evidence>
<dbReference type="Gramene" id="TraesJAG3A03G01463360.1">
    <property type="protein sequence ID" value="TraesJAG3A03G01463360.1.CDS1"/>
    <property type="gene ID" value="TraesJAG3A03G01463360"/>
</dbReference>
<reference evidence="3" key="2">
    <citation type="submission" date="2018-10" db="UniProtKB">
        <authorList>
            <consortium name="EnsemblPlants"/>
        </authorList>
    </citation>
    <scope>IDENTIFICATION</scope>
</reference>
<dbReference type="Gramene" id="TraesROB_scaffold_102772_01G000100.1">
    <property type="protein sequence ID" value="TraesROB_scaffold_102772_01G000100.1"/>
    <property type="gene ID" value="TraesROB_scaffold_102772_01G000100"/>
</dbReference>
<name>A0A3B6EK18_WHEAT</name>
<feature type="region of interest" description="Disordered" evidence="1">
    <location>
        <begin position="1"/>
        <end position="28"/>
    </location>
</feature>
<dbReference type="Gramene" id="TraesWEE_scaffold_109304_01G000100.1">
    <property type="protein sequence ID" value="TraesWEE_scaffold_109304_01G000100.1"/>
    <property type="gene ID" value="TraesWEE_scaffold_109304_01G000100"/>
</dbReference>
<dbReference type="Gramene" id="TraesCLE_scaffold_175858_01G000100.1">
    <property type="protein sequence ID" value="TraesCLE_scaffold_175858_01G000100.1"/>
    <property type="gene ID" value="TraesCLE_scaffold_175858_01G000100"/>
</dbReference>
<dbReference type="Gramene" id="TraesSYM3A03G01477290.1">
    <property type="protein sequence ID" value="TraesSYM3A03G01477290.1.CDS1"/>
    <property type="gene ID" value="TraesSYM3A03G01477290"/>
</dbReference>
<keyword evidence="2" id="KW-0472">Membrane</keyword>
<protein>
    <submittedName>
        <fullName evidence="3">Uncharacterized protein</fullName>
    </submittedName>
</protein>